<sequence>MASSEQPVFPLKTRQTARLLNGTHTEVLVTGFRDKILVIVTQYGRIGSLVYVTVDSLSPTVLAVSPSTTTNVKFLFGSMTSLYQLYASHLATMIAADNPSDGRSVVVGLALKKNGENNDTVDQDEQVGDKELFEEVVSMVKECRVW</sequence>
<accession>A0A9N8VA20</accession>
<dbReference type="InterPro" id="IPR018788">
    <property type="entry name" value="Proteasome_assmbl_chp_3"/>
</dbReference>
<dbReference type="AlphaFoldDB" id="A0A9N8VA20"/>
<reference evidence="1" key="1">
    <citation type="submission" date="2021-06" db="EMBL/GenBank/DDBJ databases">
        <authorList>
            <person name="Kallberg Y."/>
            <person name="Tangrot J."/>
            <person name="Rosling A."/>
        </authorList>
    </citation>
    <scope>NUCLEOTIDE SEQUENCE</scope>
    <source>
        <strain evidence="1">87-6 pot B 2015</strain>
    </source>
</reference>
<dbReference type="InterPro" id="IPR053720">
    <property type="entry name" value="Psm_Assembly_Chaperone"/>
</dbReference>
<organism evidence="1 2">
    <name type="scientific">Funneliformis mosseae</name>
    <name type="common">Endomycorrhizal fungus</name>
    <name type="synonym">Glomus mosseae</name>
    <dbReference type="NCBI Taxonomy" id="27381"/>
    <lineage>
        <taxon>Eukaryota</taxon>
        <taxon>Fungi</taxon>
        <taxon>Fungi incertae sedis</taxon>
        <taxon>Mucoromycota</taxon>
        <taxon>Glomeromycotina</taxon>
        <taxon>Glomeromycetes</taxon>
        <taxon>Glomerales</taxon>
        <taxon>Glomeraceae</taxon>
        <taxon>Funneliformis</taxon>
    </lineage>
</organism>
<dbReference type="Pfam" id="PF10178">
    <property type="entry name" value="PAC3"/>
    <property type="match status" value="1"/>
</dbReference>
<dbReference type="GO" id="GO:0043248">
    <property type="term" value="P:proteasome assembly"/>
    <property type="evidence" value="ECO:0007669"/>
    <property type="project" value="InterPro"/>
</dbReference>
<gene>
    <name evidence="1" type="ORF">FMOSSE_LOCUS737</name>
</gene>
<protein>
    <submittedName>
        <fullName evidence="1">10461_t:CDS:1</fullName>
    </submittedName>
</protein>
<name>A0A9N8VA20_FUNMO</name>
<comment type="caution">
    <text evidence="1">The sequence shown here is derived from an EMBL/GenBank/DDBJ whole genome shotgun (WGS) entry which is preliminary data.</text>
</comment>
<dbReference type="EMBL" id="CAJVPP010000076">
    <property type="protein sequence ID" value="CAG8440063.1"/>
    <property type="molecule type" value="Genomic_DNA"/>
</dbReference>
<dbReference type="Proteomes" id="UP000789375">
    <property type="component" value="Unassembled WGS sequence"/>
</dbReference>
<keyword evidence="2" id="KW-1185">Reference proteome</keyword>
<dbReference type="PANTHER" id="PTHR31051">
    <property type="entry name" value="PROTEASOME ASSEMBLY CHAPERONE 3"/>
    <property type="match status" value="1"/>
</dbReference>
<proteinExistence type="predicted"/>
<dbReference type="Gene3D" id="3.30.230.90">
    <property type="match status" value="1"/>
</dbReference>
<dbReference type="PANTHER" id="PTHR31051:SF1">
    <property type="entry name" value="PROTEASOME ASSEMBLY CHAPERONE 3"/>
    <property type="match status" value="1"/>
</dbReference>
<evidence type="ECO:0000313" key="2">
    <source>
        <dbReference type="Proteomes" id="UP000789375"/>
    </source>
</evidence>
<evidence type="ECO:0000313" key="1">
    <source>
        <dbReference type="EMBL" id="CAG8440063.1"/>
    </source>
</evidence>